<dbReference type="SUPFAM" id="SSF49265">
    <property type="entry name" value="Fibronectin type III"/>
    <property type="match status" value="1"/>
</dbReference>
<feature type="domain" description="IPT/TIG" evidence="2">
    <location>
        <begin position="1114"/>
        <end position="1197"/>
    </location>
</feature>
<dbReference type="EMBL" id="JAERQG010000003">
    <property type="protein sequence ID" value="MBL0766055.1"/>
    <property type="molecule type" value="Genomic_DNA"/>
</dbReference>
<dbReference type="InterPro" id="IPR013783">
    <property type="entry name" value="Ig-like_fold"/>
</dbReference>
<keyword evidence="1" id="KW-0732">Signal</keyword>
<feature type="domain" description="IPT/TIG" evidence="2">
    <location>
        <begin position="1202"/>
        <end position="1274"/>
    </location>
</feature>
<comment type="caution">
    <text evidence="4">The sequence shown here is derived from an EMBL/GenBank/DDBJ whole genome shotgun (WGS) entry which is preliminary data.</text>
</comment>
<dbReference type="SUPFAM" id="SSF81296">
    <property type="entry name" value="E set domains"/>
    <property type="match status" value="4"/>
</dbReference>
<gene>
    <name evidence="4" type="ORF">JKP34_12385</name>
</gene>
<sequence>MARNKYIRFVTTSILVIGVSFNLLAQTVNPSDYCASAATNASYELIDKFNLKGVDYVNDGSCQTYQDFTDITIDIIPGEKLSGYIKLGSCNGSSNANMAIFIDWNADKDFDDVGEKAFQSTNSTVTNNRNFEIQVPNNVNYDEAFMLRVVLAYNTTNVIACGNYSYGETQDYSAKLKYKPILALQSGNPFGTGLANTLITTAVDIDNDKDMDFLMGNTLFRNNGIENTLSFSTSYFSTSRNGTWADIDGNGFMDLITYNAIYYNEDGTLNYAAAALGGNNDNIAVADIDQDGDLDVLNEELYIQNESKSFEVASTPDLGVNTFFSDYDKDGDLDIIANNIITTNRSGTFVRTHELFNATGGTNFGKMWESDLDGDGEVELLNKVIEYEYGAPPYYYWYYRNTNNVFESLDEIYLNASYIDTDAFDIHGVYDLNNDGVQEVIVIEKVVFENAVLKLLNLVDGELQPVQYIELAEEYTKLIIGDFYNHGKLDIISLQGGSSKILKNISENTAQSPSVPANLKSTQSEAGNVLLEWGASNDPKANSASLFYNVYIRRGLDTIKTVNAHHDGTLKTYLNGNVYPATSTLIKDLPIGLYHWSVQAINNGFSGSAFAPEQSFEVTEGDEAVNFIEGSGEVTTIYDKRAEEYYMISEVSNDLYLNIINSKNLQRESVSIKVNESTGDFSKPKMVLNQSNTKLTILWQERISSNNYNVFAKTYNTSNLSVAIPETEIITDPFDINGLEFDCPESSFGNKFPVVYLARNAYSEDAVGAKLNLDVSGSTFAISDNQPIDMSGIQHLHDLDVLKLDHSRQYLVAMLENSDPSTSDFEISLFVNGQSSAVQLDLIDANLNKLASANSHYYGYAFSPQLTYNPITRKAFLSFQQYFSQGLSSSGTNYLFNYEIVGGNITVINSSTPSIVYEKVPNNLSVAQYQGGVDIGSSKPHALYNASRNEYALFWFNDLILGSLAQGYDVVDNNLVYNDEIPIPNLNRSIQDVAYNSDQNNYLVSWLDAGNVYWQRFVLPKYDPPSLSGMDNYEAYAGETVTIYGENFGKVPSLNRVYFGQFEAQITGSGDSRNQLVVEVPAGLNREPVPIRIIYDDQEGTSEEIFTFEALTLPTINELTVVEGEAGDVLGIAGDKFPDLKEEIEVKIGSILIDVDNIISLSNSTIEFVVPNNLPRGEAIVSVTVQGQTVEAPETFRMIIPPSITEVSPLTGKTCDNITIRGNNFSNNQSDVKIRLNATLVEAENVVATSNNTLILRLPAGLSDSLSVSVETDDRIDTFNIKYFALSGADILNQSHVNYVSKAELDAGVDVGFTIRELCAIDTVYFHFSTDQEWDSVGIVAEDETIRRTINSSVFNGKDMLRYYFQIIDKAGLSNRTDTLTINYQQFISIQGLEGESGDTVKFMGRRFSKSSSPFEWEVSIGDAQISVSDVVEMTDSTFAFQVPIELERGVHPISASLRGKTLLNNENFRKIIPPEITNISPLSGTSCTEVTISGNNFENEFSQMTLKFGDITVASSDVISTNAEEIRLTVPEGISGTYSISLTTDDRTSEFGTEFNVLRGIDIQEESTPPYIELTQATDKVDVGVSLRDDCTMDAIKFYRKGITESGTFREGEISFLNGFYQSTITEEEFDDDPLGIQYYFEIIDVSGDTIYSDTKRIGKYLKEADSVNTDASSFFNFGTSIEDYQIISLPYVFNPNDVSFVFKDLPSNGNQANIKKWRMFRYSNDKGVTEEYGPTTFNEVNPGEGYWVIMKEAQSINLVQGQTVDVTSAPFTITLKPGWNQIGNPYLFDLDWRNVEAANPSLNEAEELIIYQDGTFSNSTVLKVYQGGFIKYNGSSDVEIVIPYQTQTSNRLAASLTPKLSNPLEWHLPISVSKKDLAYHLFAIGELESAQEGLDNYDQHLLPDFLFDFGAFFSQNTNELLSQDFRGIDFVNIKEWSFQVSNQGKESVTLRWDQAYLPEESYLWLYDVSANSLINMKEISTYEIHKTGIAEIQLIKGDRDEVIKHLKPLDIYLQQLYPNPFEKDFTAVLGLPERNSTFNLQFMLYDLNGSLIYKRKMVLNSGYHEVIFNDEAITELIKGVYILQVEIDGKPISETYKLLKK</sequence>
<dbReference type="CDD" id="cd00603">
    <property type="entry name" value="IPT_PCSR"/>
    <property type="match status" value="1"/>
</dbReference>
<reference evidence="4" key="1">
    <citation type="submission" date="2021-01" db="EMBL/GenBank/DDBJ databases">
        <title>Marivirga sp. nov., isolated from intertidal surface sediments.</title>
        <authorList>
            <person name="Zhang M."/>
        </authorList>
    </citation>
    <scope>NUCLEOTIDE SEQUENCE</scope>
    <source>
        <strain evidence="4">SM1354</strain>
    </source>
</reference>
<dbReference type="InterPro" id="IPR045474">
    <property type="entry name" value="GEVED"/>
</dbReference>
<dbReference type="InterPro" id="IPR026444">
    <property type="entry name" value="Secre_tail"/>
</dbReference>
<evidence type="ECO:0000313" key="4">
    <source>
        <dbReference type="EMBL" id="MBL0766055.1"/>
    </source>
</evidence>
<feature type="domain" description="IPT/TIG" evidence="2">
    <location>
        <begin position="1035"/>
        <end position="1107"/>
    </location>
</feature>
<organism evidence="4 5">
    <name type="scientific">Marivirga atlantica</name>
    <dbReference type="NCBI Taxonomy" id="1548457"/>
    <lineage>
        <taxon>Bacteria</taxon>
        <taxon>Pseudomonadati</taxon>
        <taxon>Bacteroidota</taxon>
        <taxon>Cytophagia</taxon>
        <taxon>Cytophagales</taxon>
        <taxon>Marivirgaceae</taxon>
        <taxon>Marivirga</taxon>
    </lineage>
</organism>
<name>A0A937DJJ3_9BACT</name>
<feature type="domain" description="IPT/TIG" evidence="2">
    <location>
        <begin position="1475"/>
        <end position="1550"/>
    </location>
</feature>
<feature type="signal peptide" evidence="1">
    <location>
        <begin position="1"/>
        <end position="25"/>
    </location>
</feature>
<feature type="chain" id="PRO_5036750465" evidence="1">
    <location>
        <begin position="26"/>
        <end position="2103"/>
    </location>
</feature>
<dbReference type="RefSeq" id="WP_201921850.1">
    <property type="nucleotide sequence ID" value="NZ_JAERQG010000003.1"/>
</dbReference>
<dbReference type="InterPro" id="IPR002909">
    <property type="entry name" value="IPT_dom"/>
</dbReference>
<evidence type="ECO:0000259" key="2">
    <source>
        <dbReference type="Pfam" id="PF01833"/>
    </source>
</evidence>
<dbReference type="Pfam" id="PF01833">
    <property type="entry name" value="TIG"/>
    <property type="match status" value="4"/>
</dbReference>
<dbReference type="CDD" id="cd00102">
    <property type="entry name" value="IPT"/>
    <property type="match status" value="2"/>
</dbReference>
<evidence type="ECO:0000313" key="5">
    <source>
        <dbReference type="Proteomes" id="UP000642920"/>
    </source>
</evidence>
<dbReference type="InterPro" id="IPR036116">
    <property type="entry name" value="FN3_sf"/>
</dbReference>
<dbReference type="InterPro" id="IPR028994">
    <property type="entry name" value="Integrin_alpha_N"/>
</dbReference>
<dbReference type="NCBIfam" id="TIGR04183">
    <property type="entry name" value="Por_Secre_tail"/>
    <property type="match status" value="1"/>
</dbReference>
<dbReference type="Gene3D" id="2.60.40.10">
    <property type="entry name" value="Immunoglobulins"/>
    <property type="match status" value="4"/>
</dbReference>
<dbReference type="Proteomes" id="UP000642920">
    <property type="component" value="Unassembled WGS sequence"/>
</dbReference>
<dbReference type="InterPro" id="IPR014756">
    <property type="entry name" value="Ig_E-set"/>
</dbReference>
<dbReference type="SUPFAM" id="SSF69318">
    <property type="entry name" value="Integrin alpha N-terminal domain"/>
    <property type="match status" value="1"/>
</dbReference>
<dbReference type="PANTHER" id="PTHR44103:SF1">
    <property type="entry name" value="PROPROTEIN CONVERTASE P"/>
    <property type="match status" value="1"/>
</dbReference>
<evidence type="ECO:0000256" key="1">
    <source>
        <dbReference type="SAM" id="SignalP"/>
    </source>
</evidence>
<keyword evidence="5" id="KW-1185">Reference proteome</keyword>
<feature type="domain" description="GEVED" evidence="3">
    <location>
        <begin position="98"/>
        <end position="173"/>
    </location>
</feature>
<dbReference type="Pfam" id="PF20009">
    <property type="entry name" value="GEVED"/>
    <property type="match status" value="1"/>
</dbReference>
<accession>A0A937DJJ3</accession>
<evidence type="ECO:0000259" key="3">
    <source>
        <dbReference type="Pfam" id="PF20009"/>
    </source>
</evidence>
<protein>
    <submittedName>
        <fullName evidence="4">IPT/TIG domain-containing protein</fullName>
    </submittedName>
</protein>
<dbReference type="PANTHER" id="PTHR44103">
    <property type="entry name" value="PROPROTEIN CONVERTASE P"/>
    <property type="match status" value="1"/>
</dbReference>
<proteinExistence type="predicted"/>